<dbReference type="Pfam" id="PF13401">
    <property type="entry name" value="AAA_22"/>
    <property type="match status" value="1"/>
</dbReference>
<dbReference type="InterPro" id="IPR011990">
    <property type="entry name" value="TPR-like_helical_dom_sf"/>
</dbReference>
<accession>A0A3A3ZHE2</accession>
<comment type="caution">
    <text evidence="3">The sequence shown here is derived from an EMBL/GenBank/DDBJ whole genome shotgun (WGS) entry which is preliminary data.</text>
</comment>
<dbReference type="PRINTS" id="PR00364">
    <property type="entry name" value="DISEASERSIST"/>
</dbReference>
<organism evidence="3 4">
    <name type="scientific">Vallicoccus soli</name>
    <dbReference type="NCBI Taxonomy" id="2339232"/>
    <lineage>
        <taxon>Bacteria</taxon>
        <taxon>Bacillati</taxon>
        <taxon>Actinomycetota</taxon>
        <taxon>Actinomycetes</taxon>
        <taxon>Motilibacterales</taxon>
        <taxon>Vallicoccaceae</taxon>
        <taxon>Vallicoccus</taxon>
    </lineage>
</organism>
<dbReference type="Gene3D" id="1.25.40.10">
    <property type="entry name" value="Tetratricopeptide repeat domain"/>
    <property type="match status" value="1"/>
</dbReference>
<evidence type="ECO:0000259" key="2">
    <source>
        <dbReference type="PROSITE" id="PS50943"/>
    </source>
</evidence>
<dbReference type="CDD" id="cd00093">
    <property type="entry name" value="HTH_XRE"/>
    <property type="match status" value="1"/>
</dbReference>
<sequence length="1017" mass="106643">MRRWSSPRRRRGAGAARCGWCGPGRSPRRSGAPAGRRATCRGWTSCRRRSWSTSGRGWPRWSATTRACWWTCRRCTAPRRRRSSRRPARRTWSSSARAGAAGSPRSCWARSRSSACGTATARSSSCGTRRRTPGTRAPGRRARSPVGLRRRRRRPPSRPPPSRVADPSPVRVRPPEAPAAARPPCSPRPPSSSWPRLWPGGGRRATDSDPHTTRTPPHGCAPCGERAGAARAKYCARVARPPQPSLGGQLRALRRRAGLTQEELAERAGLTAHAVSALERGTRTRPYPHTLRALLDALGADAAERAALLAAARPAPAEEREARAPLPSLDVPSTPLVGRDADVDAVLGLLAAGRRLVTVTGTGGVGKTRLAAAVAARAAGSYPDGTAAVALAAVPDPSALLPAVAAALGVPGDQGEGPAAALSAHLRPLRLLLVLDNLEHLLGDGSAAERVAALVAAAPGLAVLVTSRAPLRVRDEAEHPLRPLDVPAGRPSLAAVEASPAGALFLERVRAVAPDRPLGDADAAAVAELCRRLAGIPLALELAAARARALPPRELLARLAETTPASGGARDLPARQRTMTATLDWSHGLLPPEQQALLRALSVVQGGCSLAAAEAVGGALGVDVLPALEGLVEHSLVVAGVHEGRARYLLLEPVAEYARARLSGGELAAVRAAHRAFYLALAEEAAPEYYRGEQVAVLRRMVVEEPNLACAAEIALEDGDGEAAARIAWAMWLHCWLRGRLTLSTEPAERALGHDLVPYWRVRAHMTLGALGFAAGRRAASQEHYTAAQAAAEASGDRLGTGQAVAGHGLNALAGGDAAAAEDLFLQALVLAEGEGLQGDWLQSLVHAWLGTVRLLGGDPDGARAQALLGLERARARGDRLAAYVALYTLSEAALAVADPGGARAHLLEGIRLSAETADLANLAYFLEALAVVEAAGARHHRVAVLVGAADALREQVGRRVYGYYLPDEALRARAVEDARSALGDDAYDDTLDAGRSLTTEAAVAYALATGTDEVVL</sequence>
<dbReference type="Gene3D" id="1.10.260.40">
    <property type="entry name" value="lambda repressor-like DNA-binding domains"/>
    <property type="match status" value="1"/>
</dbReference>
<evidence type="ECO:0000256" key="1">
    <source>
        <dbReference type="SAM" id="MobiDB-lite"/>
    </source>
</evidence>
<keyword evidence="4" id="KW-1185">Reference proteome</keyword>
<dbReference type="InterPro" id="IPR049945">
    <property type="entry name" value="AAA_22"/>
</dbReference>
<dbReference type="GO" id="GO:0003677">
    <property type="term" value="F:DNA binding"/>
    <property type="evidence" value="ECO:0007669"/>
    <property type="project" value="InterPro"/>
</dbReference>
<evidence type="ECO:0000313" key="3">
    <source>
        <dbReference type="EMBL" id="RJK94730.1"/>
    </source>
</evidence>
<feature type="domain" description="HTH cro/C1-type" evidence="2">
    <location>
        <begin position="250"/>
        <end position="305"/>
    </location>
</feature>
<feature type="compositionally biased region" description="Basic residues" evidence="1">
    <location>
        <begin position="80"/>
        <end position="89"/>
    </location>
</feature>
<dbReference type="OrthoDB" id="3755432at2"/>
<dbReference type="PANTHER" id="PTHR47691:SF3">
    <property type="entry name" value="HTH-TYPE TRANSCRIPTIONAL REGULATOR RV0890C-RELATED"/>
    <property type="match status" value="1"/>
</dbReference>
<dbReference type="Gene3D" id="3.40.50.300">
    <property type="entry name" value="P-loop containing nucleotide triphosphate hydrolases"/>
    <property type="match status" value="1"/>
</dbReference>
<dbReference type="GO" id="GO:0016887">
    <property type="term" value="F:ATP hydrolysis activity"/>
    <property type="evidence" value="ECO:0007669"/>
    <property type="project" value="InterPro"/>
</dbReference>
<dbReference type="Pfam" id="PF25872">
    <property type="entry name" value="HTH_77"/>
    <property type="match status" value="1"/>
</dbReference>
<evidence type="ECO:0000313" key="4">
    <source>
        <dbReference type="Proteomes" id="UP000265614"/>
    </source>
</evidence>
<dbReference type="PROSITE" id="PS50943">
    <property type="entry name" value="HTH_CROC1"/>
    <property type="match status" value="1"/>
</dbReference>
<dbReference type="InterPro" id="IPR001387">
    <property type="entry name" value="Cro/C1-type_HTH"/>
</dbReference>
<feature type="compositionally biased region" description="Low complexity" evidence="1">
    <location>
        <begin position="90"/>
        <end position="127"/>
    </location>
</feature>
<dbReference type="PANTHER" id="PTHR47691">
    <property type="entry name" value="REGULATOR-RELATED"/>
    <property type="match status" value="1"/>
</dbReference>
<feature type="compositionally biased region" description="Basic residues" evidence="1">
    <location>
        <begin position="128"/>
        <end position="156"/>
    </location>
</feature>
<name>A0A3A3ZHE2_9ACTN</name>
<proteinExistence type="predicted"/>
<dbReference type="InterPro" id="IPR027417">
    <property type="entry name" value="P-loop_NTPase"/>
</dbReference>
<gene>
    <name evidence="3" type="ORF">D5H78_12885</name>
</gene>
<dbReference type="Pfam" id="PF13560">
    <property type="entry name" value="HTH_31"/>
    <property type="match status" value="1"/>
</dbReference>
<dbReference type="EMBL" id="QZEZ01000006">
    <property type="protein sequence ID" value="RJK94730.1"/>
    <property type="molecule type" value="Genomic_DNA"/>
</dbReference>
<dbReference type="InterPro" id="IPR058852">
    <property type="entry name" value="HTH_77"/>
</dbReference>
<dbReference type="AlphaFoldDB" id="A0A3A3ZHE2"/>
<reference evidence="3 4" key="1">
    <citation type="submission" date="2018-09" db="EMBL/GenBank/DDBJ databases">
        <title>YIM 75000 draft genome.</title>
        <authorList>
            <person name="Tang S."/>
            <person name="Feng Y."/>
        </authorList>
    </citation>
    <scope>NUCLEOTIDE SEQUENCE [LARGE SCALE GENOMIC DNA]</scope>
    <source>
        <strain evidence="3 4">YIM 75000</strain>
    </source>
</reference>
<dbReference type="SMART" id="SM00530">
    <property type="entry name" value="HTH_XRE"/>
    <property type="match status" value="1"/>
</dbReference>
<protein>
    <submittedName>
        <fullName evidence="3">XRE family transcriptional regulator</fullName>
    </submittedName>
</protein>
<dbReference type="SUPFAM" id="SSF52540">
    <property type="entry name" value="P-loop containing nucleoside triphosphate hydrolases"/>
    <property type="match status" value="1"/>
</dbReference>
<dbReference type="InterPro" id="IPR010982">
    <property type="entry name" value="Lambda_DNA-bd_dom_sf"/>
</dbReference>
<feature type="region of interest" description="Disordered" evidence="1">
    <location>
        <begin position="80"/>
        <end position="222"/>
    </location>
</feature>
<dbReference type="Proteomes" id="UP000265614">
    <property type="component" value="Unassembled WGS sequence"/>
</dbReference>
<dbReference type="SUPFAM" id="SSF47413">
    <property type="entry name" value="lambda repressor-like DNA-binding domains"/>
    <property type="match status" value="1"/>
</dbReference>